<dbReference type="InterPro" id="IPR024529">
    <property type="entry name" value="ECF_trnsprt_substrate-spec"/>
</dbReference>
<dbReference type="STRING" id="1120996.SAMN02746066_02167"/>
<dbReference type="Gene3D" id="1.10.1760.20">
    <property type="match status" value="1"/>
</dbReference>
<evidence type="ECO:0000256" key="6">
    <source>
        <dbReference type="ARBA" id="ARBA00022989"/>
    </source>
</evidence>
<proteinExistence type="inferred from homology"/>
<sequence length="207" mass="22328">MTEKTNQLKKVGSLASKEVFSTKNLVLISLLSAVAYVLMLLHLPFKFIGFLELEFSDVPAIIGGILYGPAVGIIVELIKNLIKAITATTTGGVGEFANFVICSAFVLPGSLLFRRMKGKGRAFVSFSIATISMTVIGGLVNYFIMIPLYAKVFGGMDAVIGVSSQMIPAIKDLGTIVLFGITPFNIVKGIILGIVSWYIYKPLRSRI</sequence>
<dbReference type="GO" id="GO:0032217">
    <property type="term" value="F:riboflavin transmembrane transporter activity"/>
    <property type="evidence" value="ECO:0007669"/>
    <property type="project" value="UniProtKB-UniRule"/>
</dbReference>
<comment type="subcellular location">
    <subcellularLocation>
        <location evidence="1">Cell membrane</location>
        <topology evidence="1">Multi-pass membrane protein</topology>
    </subcellularLocation>
</comment>
<feature type="transmembrane region" description="Helical" evidence="9">
    <location>
        <begin position="122"/>
        <end position="144"/>
    </location>
</feature>
<dbReference type="PANTHER" id="PTHR38438">
    <property type="entry name" value="RIBOFLAVIN TRANSPORTER RIBU"/>
    <property type="match status" value="1"/>
</dbReference>
<keyword evidence="4 8" id="KW-1003">Cell membrane</keyword>
<dbReference type="RefSeq" id="WP_073287421.1">
    <property type="nucleotide sequence ID" value="NZ_FRCP01000010.1"/>
</dbReference>
<dbReference type="AlphaFoldDB" id="A0A1M7J6I4"/>
<evidence type="ECO:0000256" key="4">
    <source>
        <dbReference type="ARBA" id="ARBA00022475"/>
    </source>
</evidence>
<gene>
    <name evidence="10" type="ORF">SAMN02746066_02167</name>
</gene>
<keyword evidence="6 9" id="KW-1133">Transmembrane helix</keyword>
<comment type="similarity">
    <text evidence="2 8">Belongs to the prokaryotic riboflavin transporter (P-RFT) (TC 2.A.87) family.</text>
</comment>
<keyword evidence="11" id="KW-1185">Reference proteome</keyword>
<evidence type="ECO:0000256" key="7">
    <source>
        <dbReference type="ARBA" id="ARBA00023136"/>
    </source>
</evidence>
<evidence type="ECO:0000313" key="10">
    <source>
        <dbReference type="EMBL" id="SHM48501.1"/>
    </source>
</evidence>
<protein>
    <recommendedName>
        <fullName evidence="8">Riboflavin transporter</fullName>
    </recommendedName>
</protein>
<dbReference type="Proteomes" id="UP000184038">
    <property type="component" value="Unassembled WGS sequence"/>
</dbReference>
<accession>A0A1M7J6I4</accession>
<dbReference type="PANTHER" id="PTHR38438:SF1">
    <property type="entry name" value="RIBOFLAVIN TRANSPORTER RIBU"/>
    <property type="match status" value="1"/>
</dbReference>
<evidence type="ECO:0000256" key="3">
    <source>
        <dbReference type="ARBA" id="ARBA00022448"/>
    </source>
</evidence>
<evidence type="ECO:0000256" key="2">
    <source>
        <dbReference type="ARBA" id="ARBA00005540"/>
    </source>
</evidence>
<name>A0A1M7J6I4_9FIRM</name>
<dbReference type="InterPro" id="IPR025720">
    <property type="entry name" value="RibU"/>
</dbReference>
<evidence type="ECO:0000256" key="9">
    <source>
        <dbReference type="SAM" id="Phobius"/>
    </source>
</evidence>
<keyword evidence="7 8" id="KW-0472">Membrane</keyword>
<dbReference type="Pfam" id="PF12822">
    <property type="entry name" value="ECF_trnsprt"/>
    <property type="match status" value="1"/>
</dbReference>
<dbReference type="OrthoDB" id="9809216at2"/>
<feature type="transmembrane region" description="Helical" evidence="9">
    <location>
        <begin position="25"/>
        <end position="45"/>
    </location>
</feature>
<evidence type="ECO:0000256" key="5">
    <source>
        <dbReference type="ARBA" id="ARBA00022692"/>
    </source>
</evidence>
<feature type="transmembrane region" description="Helical" evidence="9">
    <location>
        <begin position="176"/>
        <end position="200"/>
    </location>
</feature>
<dbReference type="EMBL" id="FRCP01000010">
    <property type="protein sequence ID" value="SHM48501.1"/>
    <property type="molecule type" value="Genomic_DNA"/>
</dbReference>
<keyword evidence="3 8" id="KW-0813">Transport</keyword>
<dbReference type="GO" id="GO:0005886">
    <property type="term" value="C:plasma membrane"/>
    <property type="evidence" value="ECO:0007669"/>
    <property type="project" value="UniProtKB-SubCell"/>
</dbReference>
<dbReference type="PIRSF" id="PIRSF037778">
    <property type="entry name" value="UCP037778_transp_RibU"/>
    <property type="match status" value="1"/>
</dbReference>
<evidence type="ECO:0000313" key="11">
    <source>
        <dbReference type="Proteomes" id="UP000184038"/>
    </source>
</evidence>
<organism evidence="10 11">
    <name type="scientific">Anaerosporobacter mobilis DSM 15930</name>
    <dbReference type="NCBI Taxonomy" id="1120996"/>
    <lineage>
        <taxon>Bacteria</taxon>
        <taxon>Bacillati</taxon>
        <taxon>Bacillota</taxon>
        <taxon>Clostridia</taxon>
        <taxon>Lachnospirales</taxon>
        <taxon>Lachnospiraceae</taxon>
        <taxon>Anaerosporobacter</taxon>
    </lineage>
</organism>
<keyword evidence="5 9" id="KW-0812">Transmembrane</keyword>
<evidence type="ECO:0000256" key="1">
    <source>
        <dbReference type="ARBA" id="ARBA00004651"/>
    </source>
</evidence>
<comment type="function">
    <text evidence="8">Probably a riboflavin-binding protein that interacts with the energy-coupling factor (ECF) ABC-transporter complex.</text>
</comment>
<evidence type="ECO:0000256" key="8">
    <source>
        <dbReference type="PIRNR" id="PIRNR037778"/>
    </source>
</evidence>
<reference evidence="10 11" key="1">
    <citation type="submission" date="2016-11" db="EMBL/GenBank/DDBJ databases">
        <authorList>
            <person name="Jaros S."/>
            <person name="Januszkiewicz K."/>
            <person name="Wedrychowicz H."/>
        </authorList>
    </citation>
    <scope>NUCLEOTIDE SEQUENCE [LARGE SCALE GENOMIC DNA]</scope>
    <source>
        <strain evidence="10 11">DSM 15930</strain>
    </source>
</reference>